<evidence type="ECO:0000313" key="2">
    <source>
        <dbReference type="Proteomes" id="UP001153292"/>
    </source>
</evidence>
<dbReference type="Proteomes" id="UP001153292">
    <property type="component" value="Chromosome 17"/>
</dbReference>
<dbReference type="EMBL" id="OU963910">
    <property type="protein sequence ID" value="CAH0400312.1"/>
    <property type="molecule type" value="Genomic_DNA"/>
</dbReference>
<keyword evidence="2" id="KW-1185">Reference proteome</keyword>
<protein>
    <submittedName>
        <fullName evidence="1">Uncharacterized protein</fullName>
    </submittedName>
</protein>
<organism evidence="1 2">
    <name type="scientific">Chilo suppressalis</name>
    <name type="common">Asiatic rice borer moth</name>
    <dbReference type="NCBI Taxonomy" id="168631"/>
    <lineage>
        <taxon>Eukaryota</taxon>
        <taxon>Metazoa</taxon>
        <taxon>Ecdysozoa</taxon>
        <taxon>Arthropoda</taxon>
        <taxon>Hexapoda</taxon>
        <taxon>Insecta</taxon>
        <taxon>Pterygota</taxon>
        <taxon>Neoptera</taxon>
        <taxon>Endopterygota</taxon>
        <taxon>Lepidoptera</taxon>
        <taxon>Glossata</taxon>
        <taxon>Ditrysia</taxon>
        <taxon>Pyraloidea</taxon>
        <taxon>Crambidae</taxon>
        <taxon>Crambinae</taxon>
        <taxon>Chilo</taxon>
    </lineage>
</organism>
<accession>A0ABN8AYV8</accession>
<sequence length="138" mass="16120">MPRITGKHRHKSNHTAESPSEYWKRSLVIPYLDSIITSLEVSFAEENTLSFALSKLHPAQKQKMTTENLKQTCESIAQFYDLPNIKNDVKLWQQLWRDRLNLTNLTVVDVQKETNSLFHETEKALKILIHDLYSRAIL</sequence>
<proteinExistence type="predicted"/>
<reference evidence="1" key="1">
    <citation type="submission" date="2021-12" db="EMBL/GenBank/DDBJ databases">
        <authorList>
            <person name="King R."/>
        </authorList>
    </citation>
    <scope>NUCLEOTIDE SEQUENCE</scope>
</reference>
<name>A0ABN8AYV8_CHISP</name>
<evidence type="ECO:0000313" key="1">
    <source>
        <dbReference type="EMBL" id="CAH0400312.1"/>
    </source>
</evidence>
<gene>
    <name evidence="1" type="ORF">CHILSU_LOCUS3503</name>
</gene>